<name>A0A0G1BQ13_9BACT</name>
<dbReference type="AlphaFoldDB" id="A0A0G1BQ13"/>
<proteinExistence type="predicted"/>
<gene>
    <name evidence="1" type="ORF">UV12_C0001G0016</name>
</gene>
<evidence type="ECO:0000313" key="2">
    <source>
        <dbReference type="Proteomes" id="UP000034704"/>
    </source>
</evidence>
<reference evidence="1 2" key="1">
    <citation type="journal article" date="2015" name="Nature">
        <title>rRNA introns, odd ribosomes, and small enigmatic genomes across a large radiation of phyla.</title>
        <authorList>
            <person name="Brown C.T."/>
            <person name="Hug L.A."/>
            <person name="Thomas B.C."/>
            <person name="Sharon I."/>
            <person name="Castelle C.J."/>
            <person name="Singh A."/>
            <person name="Wilkins M.J."/>
            <person name="Williams K.H."/>
            <person name="Banfield J.F."/>
        </authorList>
    </citation>
    <scope>NUCLEOTIDE SEQUENCE [LARGE SCALE GENOMIC DNA]</scope>
</reference>
<dbReference type="Proteomes" id="UP000034704">
    <property type="component" value="Unassembled WGS sequence"/>
</dbReference>
<accession>A0A0G1BQ13</accession>
<sequence>MIKIEKQKGAVLLIAILVSSVVLAVGLGVYNRTYKELVFASFWKHAQTAFSAADSGLECAIYWDTHQAAVTSAPCFGYTVSGWNPSLNITTTFSMSTPVCVTVEITKNVAYPFTTIRSRGYNTCSTTDPRRVERGLRIDY</sequence>
<evidence type="ECO:0000313" key="1">
    <source>
        <dbReference type="EMBL" id="KKS48321.1"/>
    </source>
</evidence>
<comment type="caution">
    <text evidence="1">The sequence shown here is derived from an EMBL/GenBank/DDBJ whole genome shotgun (WGS) entry which is preliminary data.</text>
</comment>
<dbReference type="STRING" id="1618756.UV12_C0001G0016"/>
<protein>
    <submittedName>
        <fullName evidence="1">Uncharacterized protein</fullName>
    </submittedName>
</protein>
<dbReference type="EMBL" id="LCDG01000001">
    <property type="protein sequence ID" value="KKS48321.1"/>
    <property type="molecule type" value="Genomic_DNA"/>
</dbReference>
<organism evidence="1 2">
    <name type="scientific">Candidatus Nomurabacteria bacterium GW2011_GWC2_42_20</name>
    <dbReference type="NCBI Taxonomy" id="1618756"/>
    <lineage>
        <taxon>Bacteria</taxon>
        <taxon>Candidatus Nomuraibacteriota</taxon>
    </lineage>
</organism>